<keyword evidence="2" id="KW-1185">Reference proteome</keyword>
<organism evidence="1 2">
    <name type="scientific">Thelohanellus kitauei</name>
    <name type="common">Myxosporean</name>
    <dbReference type="NCBI Taxonomy" id="669202"/>
    <lineage>
        <taxon>Eukaryota</taxon>
        <taxon>Metazoa</taxon>
        <taxon>Cnidaria</taxon>
        <taxon>Myxozoa</taxon>
        <taxon>Myxosporea</taxon>
        <taxon>Bivalvulida</taxon>
        <taxon>Platysporina</taxon>
        <taxon>Myxobolidae</taxon>
        <taxon>Thelohanellus</taxon>
    </lineage>
</organism>
<gene>
    <name evidence="1" type="ORF">RF11_13917</name>
</gene>
<sequence>MDLLYDIPLSQITEGLRQFDSSAPQHWRSYCSKRPIINQKISDERLERIIKVEYYKKYSETGRMSKENVVDVPNLIVNEEIKTFIRELVDENCGNDNKQLSWTNALYFKNIHVIPIRRNDPDAIHIQNDFALLFLRSEENYPDE</sequence>
<evidence type="ECO:0000313" key="2">
    <source>
        <dbReference type="Proteomes" id="UP000031668"/>
    </source>
</evidence>
<name>A0A0C2M9E2_THEKT</name>
<dbReference type="AlphaFoldDB" id="A0A0C2M9E2"/>
<reference evidence="1 2" key="1">
    <citation type="journal article" date="2014" name="Genome Biol. Evol.">
        <title>The genome of the myxosporean Thelohanellus kitauei shows adaptations to nutrient acquisition within its fish host.</title>
        <authorList>
            <person name="Yang Y."/>
            <person name="Xiong J."/>
            <person name="Zhou Z."/>
            <person name="Huo F."/>
            <person name="Miao W."/>
            <person name="Ran C."/>
            <person name="Liu Y."/>
            <person name="Zhang J."/>
            <person name="Feng J."/>
            <person name="Wang M."/>
            <person name="Wang M."/>
            <person name="Wang L."/>
            <person name="Yao B."/>
        </authorList>
    </citation>
    <scope>NUCLEOTIDE SEQUENCE [LARGE SCALE GENOMIC DNA]</scope>
    <source>
        <strain evidence="1">Wuqing</strain>
    </source>
</reference>
<accession>A0A0C2M9E2</accession>
<dbReference type="EMBL" id="JWZT01005390">
    <property type="protein sequence ID" value="KII60944.1"/>
    <property type="molecule type" value="Genomic_DNA"/>
</dbReference>
<comment type="caution">
    <text evidence="1">The sequence shown here is derived from an EMBL/GenBank/DDBJ whole genome shotgun (WGS) entry which is preliminary data.</text>
</comment>
<dbReference type="OrthoDB" id="4843387at2759"/>
<dbReference type="Proteomes" id="UP000031668">
    <property type="component" value="Unassembled WGS sequence"/>
</dbReference>
<protein>
    <submittedName>
        <fullName evidence="1">Uncharacterized protein</fullName>
    </submittedName>
</protein>
<proteinExistence type="predicted"/>
<evidence type="ECO:0000313" key="1">
    <source>
        <dbReference type="EMBL" id="KII60944.1"/>
    </source>
</evidence>